<keyword evidence="3" id="KW-0432">Leucine biosynthesis</keyword>
<dbReference type="UniPathway" id="UPA00048">
    <property type="reaction ID" value="UER00071"/>
</dbReference>
<reference evidence="5" key="1">
    <citation type="journal article" date="2020" name="mSystems">
        <title>Genome- and Community-Level Interaction Insights into Carbon Utilization and Element Cycling Functions of Hydrothermarchaeota in Hydrothermal Sediment.</title>
        <authorList>
            <person name="Zhou Z."/>
            <person name="Liu Y."/>
            <person name="Xu W."/>
            <person name="Pan J."/>
            <person name="Luo Z.H."/>
            <person name="Li M."/>
        </authorList>
    </citation>
    <scope>NUCLEOTIDE SEQUENCE [LARGE SCALE GENOMIC DNA]</scope>
    <source>
        <strain evidence="5">SpSt-468</strain>
    </source>
</reference>
<dbReference type="SUPFAM" id="SSF52016">
    <property type="entry name" value="LeuD/IlvD-like"/>
    <property type="match status" value="1"/>
</dbReference>
<dbReference type="InterPro" id="IPR050075">
    <property type="entry name" value="LeuD"/>
</dbReference>
<sequence length="169" mass="18286">MIVTTLKGKAWILGDDIDTDVILPGKYLVLTEPDELAKHALEGLIPDFYKKISPGGIIVAGKNFGCGSSREHAPLALKYAGVGAVIARSFSRIFFRNAINIGLPVVIAKDANSQILQGEEVLIDLERGTIRKADGKVLVAENYPSFLLDILKDGGLLQNLKKRFGEGKL</sequence>
<dbReference type="InterPro" id="IPR011827">
    <property type="entry name" value="LeuD_type2/HacB/DmdB"/>
</dbReference>
<name>A0A7C3J482_9CREN</name>
<dbReference type="GO" id="GO:0003861">
    <property type="term" value="F:3-isopropylmalate dehydratase activity"/>
    <property type="evidence" value="ECO:0007669"/>
    <property type="project" value="UniProtKB-UniRule"/>
</dbReference>
<feature type="domain" description="Aconitase A/isopropylmalate dehydratase small subunit swivel" evidence="4">
    <location>
        <begin position="57"/>
        <end position="105"/>
    </location>
</feature>
<dbReference type="EC" id="4.2.1.33" evidence="3"/>
<dbReference type="HAMAP" id="MF_01032">
    <property type="entry name" value="LeuD_type2"/>
    <property type="match status" value="1"/>
</dbReference>
<evidence type="ECO:0000259" key="4">
    <source>
        <dbReference type="Pfam" id="PF00694"/>
    </source>
</evidence>
<keyword evidence="3" id="KW-0100">Branched-chain amino acid biosynthesis</keyword>
<keyword evidence="3" id="KW-0028">Amino-acid biosynthesis</keyword>
<dbReference type="EMBL" id="DSTX01000013">
    <property type="protein sequence ID" value="HFK21136.1"/>
    <property type="molecule type" value="Genomic_DNA"/>
</dbReference>
<dbReference type="GO" id="GO:0009098">
    <property type="term" value="P:L-leucine biosynthetic process"/>
    <property type="evidence" value="ECO:0007669"/>
    <property type="project" value="UniProtKB-UniRule"/>
</dbReference>
<dbReference type="InterPro" id="IPR015928">
    <property type="entry name" value="Aconitase/3IPM_dehydase_swvl"/>
</dbReference>
<dbReference type="PANTHER" id="PTHR43345">
    <property type="entry name" value="3-ISOPROPYLMALATE DEHYDRATASE SMALL SUBUNIT 2-RELATED-RELATED"/>
    <property type="match status" value="1"/>
</dbReference>
<dbReference type="InterPro" id="IPR033940">
    <property type="entry name" value="IPMI_Swivel"/>
</dbReference>
<dbReference type="PANTHER" id="PTHR43345:SF2">
    <property type="entry name" value="3-ISOPROPYLMALATE DEHYDRATASE SMALL SUBUNIT 1"/>
    <property type="match status" value="1"/>
</dbReference>
<organism evidence="5">
    <name type="scientific">Candidatus Methanomethylicus mesodigestus</name>
    <dbReference type="NCBI Taxonomy" id="1867258"/>
    <lineage>
        <taxon>Archaea</taxon>
        <taxon>Thermoproteota</taxon>
        <taxon>Methanosuratincolia</taxon>
        <taxon>Candidatus Methanomethylicales</taxon>
        <taxon>Candidatus Methanomethylicaceae</taxon>
        <taxon>Candidatus Methanomethylicus</taxon>
    </lineage>
</organism>
<proteinExistence type="inferred from homology"/>
<protein>
    <recommendedName>
        <fullName evidence="3">3-isopropylmalate dehydratase small subunit</fullName>
        <ecNumber evidence="3">4.2.1.33</ecNumber>
    </recommendedName>
    <alternativeName>
        <fullName evidence="3">Alpha-IPM isomerase</fullName>
        <shortName evidence="3">IPMI</shortName>
    </alternativeName>
    <alternativeName>
        <fullName evidence="3">Isopropylmalate isomerase</fullName>
    </alternativeName>
</protein>
<comment type="caution">
    <text evidence="5">The sequence shown here is derived from an EMBL/GenBank/DDBJ whole genome shotgun (WGS) entry which is preliminary data.</text>
</comment>
<comment type="subunit">
    <text evidence="3">Heterodimer of LeuC and LeuD.</text>
</comment>
<dbReference type="InterPro" id="IPR000573">
    <property type="entry name" value="AconitaseA/IPMdHydase_ssu_swvl"/>
</dbReference>
<evidence type="ECO:0000256" key="1">
    <source>
        <dbReference type="ARBA" id="ARBA00009869"/>
    </source>
</evidence>
<comment type="pathway">
    <text evidence="3">Amino-acid biosynthesis; L-leucine biosynthesis; L-leucine from 3-methyl-2-oxobutanoate: step 2/4.</text>
</comment>
<accession>A0A7C3J482</accession>
<dbReference type="AlphaFoldDB" id="A0A7C3J482"/>
<dbReference type="Gene3D" id="3.20.19.10">
    <property type="entry name" value="Aconitase, domain 4"/>
    <property type="match status" value="1"/>
</dbReference>
<evidence type="ECO:0000313" key="5">
    <source>
        <dbReference type="EMBL" id="HFK21136.1"/>
    </source>
</evidence>
<gene>
    <name evidence="3" type="primary">leuD</name>
    <name evidence="5" type="ORF">ENS19_07680</name>
</gene>
<dbReference type="Pfam" id="PF00694">
    <property type="entry name" value="Aconitase_C"/>
    <property type="match status" value="1"/>
</dbReference>
<evidence type="ECO:0000256" key="2">
    <source>
        <dbReference type="ARBA" id="ARBA00023239"/>
    </source>
</evidence>
<comment type="catalytic activity">
    <reaction evidence="3">
        <text>(2R,3S)-3-isopropylmalate = (2S)-2-isopropylmalate</text>
        <dbReference type="Rhea" id="RHEA:32287"/>
        <dbReference type="ChEBI" id="CHEBI:1178"/>
        <dbReference type="ChEBI" id="CHEBI:35121"/>
        <dbReference type="EC" id="4.2.1.33"/>
    </reaction>
</comment>
<evidence type="ECO:0000256" key="3">
    <source>
        <dbReference type="HAMAP-Rule" id="MF_01032"/>
    </source>
</evidence>
<comment type="similarity">
    <text evidence="1 3">Belongs to the LeuD family. LeuD type 2 subfamily.</text>
</comment>
<keyword evidence="2 3" id="KW-0456">Lyase</keyword>
<dbReference type="CDD" id="cd01577">
    <property type="entry name" value="IPMI_Swivel"/>
    <property type="match status" value="1"/>
</dbReference>
<dbReference type="NCBIfam" id="TIGR02087">
    <property type="entry name" value="LEUD_arch"/>
    <property type="match status" value="1"/>
</dbReference>
<comment type="function">
    <text evidence="3">Catalyzes the isomerization between 2-isopropylmalate and 3-isopropylmalate, via the formation of 2-isopropylmaleate.</text>
</comment>